<name>A0A0F8ZCZ5_9ZZZZ</name>
<organism evidence="2">
    <name type="scientific">marine sediment metagenome</name>
    <dbReference type="NCBI Taxonomy" id="412755"/>
    <lineage>
        <taxon>unclassified sequences</taxon>
        <taxon>metagenomes</taxon>
        <taxon>ecological metagenomes</taxon>
    </lineage>
</organism>
<comment type="caution">
    <text evidence="2">The sequence shown here is derived from an EMBL/GenBank/DDBJ whole genome shotgun (WGS) entry which is preliminary data.</text>
</comment>
<gene>
    <name evidence="2" type="ORF">LCGC14_2710560</name>
</gene>
<keyword evidence="1" id="KW-0472">Membrane</keyword>
<reference evidence="2" key="1">
    <citation type="journal article" date="2015" name="Nature">
        <title>Complex archaea that bridge the gap between prokaryotes and eukaryotes.</title>
        <authorList>
            <person name="Spang A."/>
            <person name="Saw J.H."/>
            <person name="Jorgensen S.L."/>
            <person name="Zaremba-Niedzwiedzka K."/>
            <person name="Martijn J."/>
            <person name="Lind A.E."/>
            <person name="van Eijk R."/>
            <person name="Schleper C."/>
            <person name="Guy L."/>
            <person name="Ettema T.J."/>
        </authorList>
    </citation>
    <scope>NUCLEOTIDE SEQUENCE</scope>
</reference>
<keyword evidence="1" id="KW-0812">Transmembrane</keyword>
<evidence type="ECO:0000313" key="2">
    <source>
        <dbReference type="EMBL" id="KKK91677.1"/>
    </source>
</evidence>
<dbReference type="AlphaFoldDB" id="A0A0F8ZCZ5"/>
<protein>
    <submittedName>
        <fullName evidence="2">Uncharacterized protein</fullName>
    </submittedName>
</protein>
<proteinExistence type="predicted"/>
<dbReference type="EMBL" id="LAZR01048547">
    <property type="protein sequence ID" value="KKK91677.1"/>
    <property type="molecule type" value="Genomic_DNA"/>
</dbReference>
<evidence type="ECO:0000256" key="1">
    <source>
        <dbReference type="SAM" id="Phobius"/>
    </source>
</evidence>
<keyword evidence="1" id="KW-1133">Transmembrane helix</keyword>
<feature type="transmembrane region" description="Helical" evidence="1">
    <location>
        <begin position="12"/>
        <end position="28"/>
    </location>
</feature>
<accession>A0A0F8ZCZ5</accession>
<feature type="non-terminal residue" evidence="2">
    <location>
        <position position="64"/>
    </location>
</feature>
<sequence length="64" mass="7047">MRVWQPPNRKLLIGSGIAGGVVLAALLLRRDEKAPLNAPANVAERELRRWTGVTEHDPEALPIL</sequence>